<feature type="non-terminal residue" evidence="9">
    <location>
        <position position="176"/>
    </location>
</feature>
<dbReference type="AlphaFoldDB" id="A0A3B0UII3"/>
<dbReference type="SFLD" id="SFLDG01386">
    <property type="entry name" value="main_SPASM_domain-containing"/>
    <property type="match status" value="1"/>
</dbReference>
<evidence type="ECO:0000256" key="3">
    <source>
        <dbReference type="ARBA" id="ARBA00022691"/>
    </source>
</evidence>
<dbReference type="PANTHER" id="PTHR43273">
    <property type="entry name" value="ANAEROBIC SULFATASE-MATURATING ENZYME HOMOLOG ASLB-RELATED"/>
    <property type="match status" value="1"/>
</dbReference>
<evidence type="ECO:0000256" key="1">
    <source>
        <dbReference type="ARBA" id="ARBA00001966"/>
    </source>
</evidence>
<feature type="domain" description="Radical SAM core" evidence="8">
    <location>
        <begin position="17"/>
        <end position="176"/>
    </location>
</feature>
<dbReference type="SUPFAM" id="SSF102114">
    <property type="entry name" value="Radical SAM enzymes"/>
    <property type="match status" value="1"/>
</dbReference>
<comment type="similarity">
    <text evidence="7">Belongs to the radical SAM superfamily. Anaerobic sulfatase-maturating enzyme family.</text>
</comment>
<dbReference type="InterPro" id="IPR013785">
    <property type="entry name" value="Aldolase_TIM"/>
</dbReference>
<sequence length="176" mass="20498">MNIDFLKIDTNDIKMNLVNLKQLVFEVTDACNLNCKYCGYGEFYEGYDPRKREGLSFKKAQNIIEYLAKLWKDNIETSLSQPFTLSFYGGEPLISMELIKEIIRFTESLDITCKKIHYSMTTNGMLLKKHMDFLAAKQFNLLVSLDGNEKNHSYRVDHRGNNSHKQVIDNIKLLQQ</sequence>
<gene>
    <name evidence="9" type="ORF">MNBD_BACTEROID01-357</name>
</gene>
<protein>
    <submittedName>
        <fullName evidence="9">Possible regulatory protein</fullName>
    </submittedName>
</protein>
<evidence type="ECO:0000259" key="8">
    <source>
        <dbReference type="PROSITE" id="PS51918"/>
    </source>
</evidence>
<evidence type="ECO:0000256" key="2">
    <source>
        <dbReference type="ARBA" id="ARBA00022485"/>
    </source>
</evidence>
<dbReference type="PROSITE" id="PS01305">
    <property type="entry name" value="MOAA_NIFB_PQQE"/>
    <property type="match status" value="1"/>
</dbReference>
<dbReference type="CDD" id="cd01335">
    <property type="entry name" value="Radical_SAM"/>
    <property type="match status" value="1"/>
</dbReference>
<dbReference type="SFLD" id="SFLDG01384">
    <property type="entry name" value="thioether_bond_formation_requi"/>
    <property type="match status" value="1"/>
</dbReference>
<evidence type="ECO:0000256" key="6">
    <source>
        <dbReference type="ARBA" id="ARBA00023014"/>
    </source>
</evidence>
<name>A0A3B0UII3_9ZZZZ</name>
<keyword evidence="2" id="KW-0004">4Fe-4S</keyword>
<evidence type="ECO:0000256" key="4">
    <source>
        <dbReference type="ARBA" id="ARBA00022723"/>
    </source>
</evidence>
<dbReference type="InterPro" id="IPR023867">
    <property type="entry name" value="Sulphatase_maturase_rSAM"/>
</dbReference>
<reference evidence="9" key="1">
    <citation type="submission" date="2018-06" db="EMBL/GenBank/DDBJ databases">
        <authorList>
            <person name="Zhirakovskaya E."/>
        </authorList>
    </citation>
    <scope>NUCLEOTIDE SEQUENCE</scope>
</reference>
<proteinExistence type="inferred from homology"/>
<dbReference type="GO" id="GO:0046872">
    <property type="term" value="F:metal ion binding"/>
    <property type="evidence" value="ECO:0007669"/>
    <property type="project" value="UniProtKB-KW"/>
</dbReference>
<dbReference type="Pfam" id="PF04055">
    <property type="entry name" value="Radical_SAM"/>
    <property type="match status" value="1"/>
</dbReference>
<dbReference type="EMBL" id="UOEP01000238">
    <property type="protein sequence ID" value="VAW25167.1"/>
    <property type="molecule type" value="Genomic_DNA"/>
</dbReference>
<dbReference type="GO" id="GO:0051539">
    <property type="term" value="F:4 iron, 4 sulfur cluster binding"/>
    <property type="evidence" value="ECO:0007669"/>
    <property type="project" value="UniProtKB-KW"/>
</dbReference>
<accession>A0A3B0UII3</accession>
<evidence type="ECO:0000256" key="5">
    <source>
        <dbReference type="ARBA" id="ARBA00023004"/>
    </source>
</evidence>
<dbReference type="InterPro" id="IPR058240">
    <property type="entry name" value="rSAM_sf"/>
</dbReference>
<evidence type="ECO:0000313" key="9">
    <source>
        <dbReference type="EMBL" id="VAW25167.1"/>
    </source>
</evidence>
<keyword evidence="4" id="KW-0479">Metal-binding</keyword>
<dbReference type="SFLD" id="SFLDS00029">
    <property type="entry name" value="Radical_SAM"/>
    <property type="match status" value="1"/>
</dbReference>
<evidence type="ECO:0000256" key="7">
    <source>
        <dbReference type="ARBA" id="ARBA00023601"/>
    </source>
</evidence>
<dbReference type="PANTHER" id="PTHR43273:SF3">
    <property type="entry name" value="ANAEROBIC SULFATASE-MATURATING ENZYME HOMOLOG ASLB-RELATED"/>
    <property type="match status" value="1"/>
</dbReference>
<comment type="cofactor">
    <cofactor evidence="1">
        <name>[4Fe-4S] cluster</name>
        <dbReference type="ChEBI" id="CHEBI:49883"/>
    </cofactor>
</comment>
<dbReference type="Gene3D" id="3.20.20.70">
    <property type="entry name" value="Aldolase class I"/>
    <property type="match status" value="1"/>
</dbReference>
<keyword evidence="6" id="KW-0411">Iron-sulfur</keyword>
<keyword evidence="3" id="KW-0949">S-adenosyl-L-methionine</keyword>
<dbReference type="PROSITE" id="PS51918">
    <property type="entry name" value="RADICAL_SAM"/>
    <property type="match status" value="1"/>
</dbReference>
<dbReference type="GO" id="GO:0016491">
    <property type="term" value="F:oxidoreductase activity"/>
    <property type="evidence" value="ECO:0007669"/>
    <property type="project" value="InterPro"/>
</dbReference>
<dbReference type="InterPro" id="IPR007197">
    <property type="entry name" value="rSAM"/>
</dbReference>
<dbReference type="InterPro" id="IPR000385">
    <property type="entry name" value="MoaA_NifB_PqqE_Fe-S-bd_CS"/>
</dbReference>
<organism evidence="9">
    <name type="scientific">hydrothermal vent metagenome</name>
    <dbReference type="NCBI Taxonomy" id="652676"/>
    <lineage>
        <taxon>unclassified sequences</taxon>
        <taxon>metagenomes</taxon>
        <taxon>ecological metagenomes</taxon>
    </lineage>
</organism>
<dbReference type="SFLD" id="SFLDG01067">
    <property type="entry name" value="SPASM/twitch_domain_containing"/>
    <property type="match status" value="1"/>
</dbReference>
<keyword evidence="5" id="KW-0408">Iron</keyword>